<keyword evidence="1" id="KW-0472">Membrane</keyword>
<dbReference type="EMBL" id="FOXH01000002">
    <property type="protein sequence ID" value="SFP33548.1"/>
    <property type="molecule type" value="Genomic_DNA"/>
</dbReference>
<proteinExistence type="predicted"/>
<dbReference type="OrthoDB" id="966014at2"/>
<accession>A0A1I5PHF5</accession>
<name>A0A1I5PHF5_9BACT</name>
<evidence type="ECO:0000256" key="1">
    <source>
        <dbReference type="SAM" id="Phobius"/>
    </source>
</evidence>
<sequence length="101" mass="11280">MKKSTAQTILTVATVIWGIFTLASFVPIKMFSMLFDDQSPGNEQVFLFTFISILSLPLFCILTIVLVWILYKREQFLRAVCSCGIPLISLLAVVLGFSIIS</sequence>
<dbReference type="STRING" id="1079859.SAMN04515674_102485"/>
<dbReference type="RefSeq" id="WP_092013395.1">
    <property type="nucleotide sequence ID" value="NZ_FOXH01000002.1"/>
</dbReference>
<dbReference type="AlphaFoldDB" id="A0A1I5PHF5"/>
<protein>
    <submittedName>
        <fullName evidence="2">Uncharacterized protein</fullName>
    </submittedName>
</protein>
<keyword evidence="1" id="KW-1133">Transmembrane helix</keyword>
<feature type="transmembrane region" description="Helical" evidence="1">
    <location>
        <begin position="46"/>
        <end position="69"/>
    </location>
</feature>
<dbReference type="Proteomes" id="UP000199306">
    <property type="component" value="Unassembled WGS sequence"/>
</dbReference>
<evidence type="ECO:0000313" key="2">
    <source>
        <dbReference type="EMBL" id="SFP33548.1"/>
    </source>
</evidence>
<keyword evidence="3" id="KW-1185">Reference proteome</keyword>
<feature type="transmembrane region" description="Helical" evidence="1">
    <location>
        <begin position="7"/>
        <end position="26"/>
    </location>
</feature>
<feature type="transmembrane region" description="Helical" evidence="1">
    <location>
        <begin position="76"/>
        <end position="100"/>
    </location>
</feature>
<keyword evidence="1" id="KW-0812">Transmembrane</keyword>
<reference evidence="2 3" key="1">
    <citation type="submission" date="2016-10" db="EMBL/GenBank/DDBJ databases">
        <authorList>
            <person name="de Groot N.N."/>
        </authorList>
    </citation>
    <scope>NUCLEOTIDE SEQUENCE [LARGE SCALE GENOMIC DNA]</scope>
    <source>
        <strain evidence="3">E92,LMG 26720,CCM 7988</strain>
    </source>
</reference>
<evidence type="ECO:0000313" key="3">
    <source>
        <dbReference type="Proteomes" id="UP000199306"/>
    </source>
</evidence>
<organism evidence="2 3">
    <name type="scientific">Pseudarcicella hirudinis</name>
    <dbReference type="NCBI Taxonomy" id="1079859"/>
    <lineage>
        <taxon>Bacteria</taxon>
        <taxon>Pseudomonadati</taxon>
        <taxon>Bacteroidota</taxon>
        <taxon>Cytophagia</taxon>
        <taxon>Cytophagales</taxon>
        <taxon>Flectobacillaceae</taxon>
        <taxon>Pseudarcicella</taxon>
    </lineage>
</organism>
<gene>
    <name evidence="2" type="ORF">SAMN04515674_102485</name>
</gene>